<dbReference type="EMBL" id="CALNXJ010000050">
    <property type="protein sequence ID" value="CAH3152043.1"/>
    <property type="molecule type" value="Genomic_DNA"/>
</dbReference>
<accession>A0AAU9XL75</accession>
<feature type="domain" description="DUF7869" evidence="1">
    <location>
        <begin position="117"/>
        <end position="213"/>
    </location>
</feature>
<dbReference type="AlphaFoldDB" id="A0AAU9XL75"/>
<dbReference type="InterPro" id="IPR057191">
    <property type="entry name" value="DUF7869"/>
</dbReference>
<dbReference type="PANTHER" id="PTHR33153">
    <property type="entry name" value="MYND-TYPE DOMAIN-CONTAINING PROTEIN"/>
    <property type="match status" value="1"/>
</dbReference>
<keyword evidence="3" id="KW-1185">Reference proteome</keyword>
<evidence type="ECO:0000259" key="1">
    <source>
        <dbReference type="Pfam" id="PF25273"/>
    </source>
</evidence>
<dbReference type="PANTHER" id="PTHR33153:SF3">
    <property type="entry name" value="TRAFFICKING PROTEIN PARTICLE COMPLEX SUBUNIT 11 DOMAIN-CONTAINING PROTEIN"/>
    <property type="match status" value="1"/>
</dbReference>
<name>A0AAU9XL75_9CNID</name>
<sequence length="431" mass="50583">MLEENKALSQPTVSLSHFYGLWERNFLHVTIPKENRFTKCTDCTKYKQEKEKTVDKARRAEIDHLLKLHLDLVWQERRVYYLHRYKARRYPSKYVANIADGMDQHTTNVPSVRRITKAMSALTTVGTHLVGSIIHNGQAQNGKEIYGSFDYYQYPHDSNLTMTVLLEVLVRWSEEFDLPPILYLQFDNCVRENKNRYMFALLALLVEEKIFEKSLPSGKPNTVTPSLHKLDMEGLKRDIPTKYPKNMPLKASEEWESWLANTEFNLIRYTWPVDKLKNTSRTVLASNAELPHELLELREKEIQPITEIYTGRYRTPREREAPIEMVDDFLATLQVSCFVALYFANYDKLPCIGKVLAVEEDNFKVHYWKGTYCGKWTPQHVPRQKSRPWVEILPKSCIVCSSFELTEDNKLMPSTRKFLKERYVALRTIQS</sequence>
<dbReference type="Proteomes" id="UP001159428">
    <property type="component" value="Unassembled WGS sequence"/>
</dbReference>
<dbReference type="Pfam" id="PF25273">
    <property type="entry name" value="DUF7869"/>
    <property type="match status" value="1"/>
</dbReference>
<organism evidence="2 3">
    <name type="scientific">Pocillopora meandrina</name>
    <dbReference type="NCBI Taxonomy" id="46732"/>
    <lineage>
        <taxon>Eukaryota</taxon>
        <taxon>Metazoa</taxon>
        <taxon>Cnidaria</taxon>
        <taxon>Anthozoa</taxon>
        <taxon>Hexacorallia</taxon>
        <taxon>Scleractinia</taxon>
        <taxon>Astrocoeniina</taxon>
        <taxon>Pocilloporidae</taxon>
        <taxon>Pocillopora</taxon>
    </lineage>
</organism>
<evidence type="ECO:0000313" key="3">
    <source>
        <dbReference type="Proteomes" id="UP001159428"/>
    </source>
</evidence>
<proteinExistence type="predicted"/>
<protein>
    <recommendedName>
        <fullName evidence="1">DUF7869 domain-containing protein</fullName>
    </recommendedName>
</protein>
<reference evidence="2 3" key="1">
    <citation type="submission" date="2022-05" db="EMBL/GenBank/DDBJ databases">
        <authorList>
            <consortium name="Genoscope - CEA"/>
            <person name="William W."/>
        </authorList>
    </citation>
    <scope>NUCLEOTIDE SEQUENCE [LARGE SCALE GENOMIC DNA]</scope>
</reference>
<gene>
    <name evidence="2" type="ORF">PMEA_00026473</name>
</gene>
<evidence type="ECO:0000313" key="2">
    <source>
        <dbReference type="EMBL" id="CAH3152043.1"/>
    </source>
</evidence>
<comment type="caution">
    <text evidence="2">The sequence shown here is derived from an EMBL/GenBank/DDBJ whole genome shotgun (WGS) entry which is preliminary data.</text>
</comment>